<protein>
    <recommendedName>
        <fullName evidence="4">DUF5640 domain-containing protein</fullName>
    </recommendedName>
</protein>
<keyword evidence="1" id="KW-1133">Transmembrane helix</keyword>
<sequence length="120" mass="13085">MLVSAKIILITITAILAAVACSIISSYAFSAQKRIDKQGVLGSWFDKAGGATTTIERHGDNYKLIWIASGGYRAEFPLSRRGDRLMKNDPLGISYEISGDRLDIYDNTGFVRSVELKPGA</sequence>
<accession>A0A1H2LJE4</accession>
<gene>
    <name evidence="2" type="ORF">SAMN05216363_1710</name>
</gene>
<proteinExistence type="predicted"/>
<dbReference type="AlphaFoldDB" id="A0A1H2LJE4"/>
<evidence type="ECO:0000313" key="3">
    <source>
        <dbReference type="Proteomes" id="UP000198675"/>
    </source>
</evidence>
<dbReference type="PROSITE" id="PS51257">
    <property type="entry name" value="PROKAR_LIPOPROTEIN"/>
    <property type="match status" value="1"/>
</dbReference>
<dbReference type="RefSeq" id="WP_092375997.1">
    <property type="nucleotide sequence ID" value="NZ_LT629797.1"/>
</dbReference>
<evidence type="ECO:0008006" key="4">
    <source>
        <dbReference type="Google" id="ProtNLM"/>
    </source>
</evidence>
<organism evidence="2 3">
    <name type="scientific">Pseudomonas sihuiensis</name>
    <dbReference type="NCBI Taxonomy" id="1274359"/>
    <lineage>
        <taxon>Bacteria</taxon>
        <taxon>Pseudomonadati</taxon>
        <taxon>Pseudomonadota</taxon>
        <taxon>Gammaproteobacteria</taxon>
        <taxon>Pseudomonadales</taxon>
        <taxon>Pseudomonadaceae</taxon>
        <taxon>Pseudomonas</taxon>
    </lineage>
</organism>
<dbReference type="EMBL" id="LT629797">
    <property type="protein sequence ID" value="SDU81140.1"/>
    <property type="molecule type" value="Genomic_DNA"/>
</dbReference>
<evidence type="ECO:0000313" key="2">
    <source>
        <dbReference type="EMBL" id="SDU81140.1"/>
    </source>
</evidence>
<reference evidence="3" key="1">
    <citation type="submission" date="2016-10" db="EMBL/GenBank/DDBJ databases">
        <authorList>
            <person name="Varghese N."/>
            <person name="Submissions S."/>
        </authorList>
    </citation>
    <scope>NUCLEOTIDE SEQUENCE [LARGE SCALE GENOMIC DNA]</scope>
    <source>
        <strain evidence="3">KCTC 32246</strain>
    </source>
</reference>
<feature type="transmembrane region" description="Helical" evidence="1">
    <location>
        <begin position="6"/>
        <end position="29"/>
    </location>
</feature>
<keyword evidence="3" id="KW-1185">Reference proteome</keyword>
<keyword evidence="1" id="KW-0472">Membrane</keyword>
<name>A0A1H2LJE4_9PSED</name>
<evidence type="ECO:0000256" key="1">
    <source>
        <dbReference type="SAM" id="Phobius"/>
    </source>
</evidence>
<dbReference type="Proteomes" id="UP000198675">
    <property type="component" value="Chromosome I"/>
</dbReference>
<keyword evidence="1" id="KW-0812">Transmembrane</keyword>